<dbReference type="GO" id="GO:0016805">
    <property type="term" value="F:dipeptidase activity"/>
    <property type="evidence" value="ECO:0007669"/>
    <property type="project" value="TreeGrafter"/>
</dbReference>
<evidence type="ECO:0000256" key="1">
    <source>
        <dbReference type="ARBA" id="ARBA00006247"/>
    </source>
</evidence>
<organism evidence="3 4">
    <name type="scientific">Cryptococcus amylolentus CBS 6039</name>
    <dbReference type="NCBI Taxonomy" id="1295533"/>
    <lineage>
        <taxon>Eukaryota</taxon>
        <taxon>Fungi</taxon>
        <taxon>Dikarya</taxon>
        <taxon>Basidiomycota</taxon>
        <taxon>Agaricomycotina</taxon>
        <taxon>Tremellomycetes</taxon>
        <taxon>Tremellales</taxon>
        <taxon>Cryptococcaceae</taxon>
        <taxon>Cryptococcus</taxon>
    </lineage>
</organism>
<evidence type="ECO:0000313" key="3">
    <source>
        <dbReference type="EMBL" id="ODN76845.1"/>
    </source>
</evidence>
<name>A0A1E3HL45_9TREE</name>
<dbReference type="SUPFAM" id="SSF53187">
    <property type="entry name" value="Zn-dependent exopeptidases"/>
    <property type="match status" value="1"/>
</dbReference>
<dbReference type="FunFam" id="3.30.70.360:FF:000004">
    <property type="entry name" value="Peptidase M20 domain-containing protein 2"/>
    <property type="match status" value="1"/>
</dbReference>
<dbReference type="PANTHER" id="PTHR30575">
    <property type="entry name" value="PEPTIDASE M20"/>
    <property type="match status" value="1"/>
</dbReference>
<dbReference type="InterPro" id="IPR002933">
    <property type="entry name" value="Peptidase_M20"/>
</dbReference>
<dbReference type="InterPro" id="IPR017439">
    <property type="entry name" value="Amidohydrolase"/>
</dbReference>
<dbReference type="Pfam" id="PF01546">
    <property type="entry name" value="Peptidase_M20"/>
    <property type="match status" value="1"/>
</dbReference>
<dbReference type="InterPro" id="IPR011650">
    <property type="entry name" value="Peptidase_M20_dimer"/>
</dbReference>
<dbReference type="RefSeq" id="XP_018992219.1">
    <property type="nucleotide sequence ID" value="XM_019139728.1"/>
</dbReference>
<comment type="similarity">
    <text evidence="1">Belongs to the peptidase M20A family.</text>
</comment>
<gene>
    <name evidence="3" type="ORF">L202_05439</name>
</gene>
<dbReference type="GeneID" id="30156748"/>
<evidence type="ECO:0000259" key="2">
    <source>
        <dbReference type="Pfam" id="PF07687"/>
    </source>
</evidence>
<dbReference type="AlphaFoldDB" id="A0A1E3HL45"/>
<reference evidence="3 4" key="1">
    <citation type="submission" date="2016-06" db="EMBL/GenBank/DDBJ databases">
        <title>Evolution of pathogenesis and genome organization in the Tremellales.</title>
        <authorList>
            <person name="Cuomo C."/>
            <person name="Litvintseva A."/>
            <person name="Heitman J."/>
            <person name="Chen Y."/>
            <person name="Sun S."/>
            <person name="Springer D."/>
            <person name="Dromer F."/>
            <person name="Young S."/>
            <person name="Zeng Q."/>
            <person name="Chapman S."/>
            <person name="Gujja S."/>
            <person name="Saif S."/>
            <person name="Birren B."/>
        </authorList>
    </citation>
    <scope>NUCLEOTIDE SEQUENCE [LARGE SCALE GENOMIC DNA]</scope>
    <source>
        <strain evidence="3 4">CBS 6039</strain>
    </source>
</reference>
<protein>
    <recommendedName>
        <fullName evidence="2">Peptidase M20 dimerisation domain-containing protein</fullName>
    </recommendedName>
</protein>
<sequence length="483" mass="51102">MFTQILSLGLTDHPSETVSRQYYSPSTITLLSMRVISPPTSTPGQLPVDIQALVNQTISSLKDLVPPTASIVKDTIKDAIFQAIDAIDADMRELNLAIHENPELGFKEFKAHENLVASLSKLGFDVTNPSSLSTAFVASYTHGEDGRVFGFNSEFDALPNVGHACGHNLIAVVGVAAAVGLKAALKACNIAGTVKLIGTPAEEGGGGKVILLREGVYDDLDACAMAHPGGGSGPPEYEGSCTVGGPGTLARAGFEIEFFGRGAHAGAAPWMGINALDAAVQGYTAVSMLRQQLEPTMRVHGIILGSEQWAQNIIPSYSKVSYSTRALDVKSCLELRGKVVACFKAAAEATGCTMKVKAEEDEVYADLRNNEPMAYSYQAFMENVIGQKITMGGMSTASTDFGNVCYKVPAIHPGFEIPCPLGSGNHTAGFTESAGKLEAHKLAMKVAKGLAAVGAKFLVDDSFADETKKAFERFKRGKGRKCQ</sequence>
<comment type="caution">
    <text evidence="3">The sequence shown here is derived from an EMBL/GenBank/DDBJ whole genome shotgun (WGS) entry which is preliminary data.</text>
</comment>
<dbReference type="CDD" id="cd05672">
    <property type="entry name" value="M20_ACY1L2-like"/>
    <property type="match status" value="1"/>
</dbReference>
<dbReference type="NCBIfam" id="TIGR01891">
    <property type="entry name" value="amidohydrolases"/>
    <property type="match status" value="1"/>
</dbReference>
<dbReference type="Gene3D" id="3.30.70.360">
    <property type="match status" value="1"/>
</dbReference>
<dbReference type="PANTHER" id="PTHR30575:SF0">
    <property type="entry name" value="XAA-ARG DIPEPTIDASE"/>
    <property type="match status" value="1"/>
</dbReference>
<dbReference type="OrthoDB" id="6119954at2759"/>
<dbReference type="InterPro" id="IPR052030">
    <property type="entry name" value="Peptidase_M20/M20A_hydrolases"/>
</dbReference>
<dbReference type="InterPro" id="IPR036264">
    <property type="entry name" value="Bact_exopeptidase_dim_dom"/>
</dbReference>
<dbReference type="EMBL" id="AWGJ01000008">
    <property type="protein sequence ID" value="ODN76845.1"/>
    <property type="molecule type" value="Genomic_DNA"/>
</dbReference>
<evidence type="ECO:0000313" key="4">
    <source>
        <dbReference type="Proteomes" id="UP000094065"/>
    </source>
</evidence>
<feature type="domain" description="Peptidase M20 dimerisation" evidence="2">
    <location>
        <begin position="252"/>
        <end position="348"/>
    </location>
</feature>
<dbReference type="Gene3D" id="3.40.630.10">
    <property type="entry name" value="Zn peptidases"/>
    <property type="match status" value="1"/>
</dbReference>
<dbReference type="STRING" id="1295533.A0A1E3HL45"/>
<dbReference type="SUPFAM" id="SSF55031">
    <property type="entry name" value="Bacterial exopeptidase dimerisation domain"/>
    <property type="match status" value="1"/>
</dbReference>
<proteinExistence type="inferred from homology"/>
<dbReference type="Pfam" id="PF07687">
    <property type="entry name" value="M20_dimer"/>
    <property type="match status" value="1"/>
</dbReference>
<dbReference type="SMR" id="A0A1E3HL45"/>
<keyword evidence="4" id="KW-1185">Reference proteome</keyword>
<dbReference type="Proteomes" id="UP000094065">
    <property type="component" value="Unassembled WGS sequence"/>
</dbReference>
<accession>A0A1E3HL45</accession>